<accession>A0A088GMB0</accession>
<dbReference type="InterPro" id="IPR027417">
    <property type="entry name" value="P-loop_NTPase"/>
</dbReference>
<dbReference type="KEGG" id="wce:WS08_1038"/>
<keyword evidence="3" id="KW-1185">Reference proteome</keyword>
<proteinExistence type="predicted"/>
<sequence>MAIITEIENRLKVLEGGIFQKMMDDYLGLKYFSELKSYGVQYGTNKPIIGVPDSYIAHEDGTYTLIMYGTSAKSVTKMKSDLADVLNKNKVNIDNDLIKQIILVSTADRISVEDNQKLKKSAENIPLQILTLRDIAMDINQKYPRLAKDYLDIQVDSNQIFSQSSFIEHYDKNHLMAPLELMYIPIDSVLEEIKEIIMEKQATLIMGAPGVGKTRTVLEIAKYFETIGYEVIVIKNNGLPLYNDIRVQIDERKQYLVIFDDVNQTKNLDAILSFFQEQRPRVKIVGTARLYEVNNIRKKFQRFDQQAEISMTGVSDIKIDEILERSMDIKNDGVRKDILKIAKGNPRIAVLAAKLAKRELKNIETITDLFKAHFNPLLEKNELTIIDIKTLFVLSYFGKVNIENNKNANMLVEYLSITKFEYEESLQRLTNFELIDIYLGIPNVTDQIFKDYIIEYVLLDKKLIKISELIKMFYVSDSERLITILNTQLSMFNDSEYFTYLQKEVKELWRVSDEKLSNYLLETFYVFDELKALSMIRERSNLWSSTVEKREVTEDIFERDKKNHNIKISEIKILAGFKRLEYMPNAIRLLSQILLKRPDYILDVYMGVKEYLPTKDSYQNDYEIELKFLKEFWKHFFGKSENHDRVVIQIMQEFLNISYSITEFNDTKSVRFISWDITLTDGVKELRNFIWQNLSIFYQDDRYKNIITKFLYSYSWYGREDFNVEILKFDFECIKKYIDIQNVDISFSTYMAFRRLNKLGIEKNVTVQNYFKINEISGIEKYLVVLELLSDKQEWDYEKGIDLIRPKINNYNMVDIGRLFRLAKSLEKLEYIKQQDFLVTTLKITIQLSDIECLDEIMNEYFKSGAPYTQYVCTVLQEFNIKTRKMMWEIIHNNKTQEGDIWRQHFWNTCESTEITDDMMNEFSDHLNLVKQGKYDVPRISTLLLFDEINPDILLEGTKIANIFATYENQMAGQFLDSRMNENLLVSKFKDNLEVLEELYLKGLSSNHFDYQGELFSEILNLDENFALVCISYLNEHFRLSDRMSIMFERIWQHKNGQKLIADVLNLAVTEFMFFDEYKSMFSQNNDVSTADYKYAIESFIKAHKNNKKSVVGFFGYYVNTLPLEERLYYWEFLLQQNIDVEHLLEIPLTPMSWAWSGSQIPLIDQDIEFITELLKIPVLDKNDDYFDLVLMWKERKQDQVDYRKRTLIKEYVEPW</sequence>
<dbReference type="Pfam" id="PF20720">
    <property type="entry name" value="nSTAND3"/>
    <property type="match status" value="1"/>
</dbReference>
<dbReference type="Proteomes" id="UP000029079">
    <property type="component" value="Chromosome"/>
</dbReference>
<dbReference type="KEGG" id="wct:WS74_1106"/>
<name>A0A088GMB0_9LACO</name>
<protein>
    <recommendedName>
        <fullName evidence="1">Novel STAND NTPase 3 domain-containing protein</fullName>
    </recommendedName>
</protein>
<gene>
    <name evidence="2" type="ORF">WS74_1106</name>
</gene>
<dbReference type="STRING" id="759620.WS105_1101"/>
<dbReference type="EMBL" id="CP009223">
    <property type="protein sequence ID" value="AIM63357.2"/>
    <property type="molecule type" value="Genomic_DNA"/>
</dbReference>
<dbReference type="InterPro" id="IPR049050">
    <property type="entry name" value="nSTAND3"/>
</dbReference>
<dbReference type="AlphaFoldDB" id="A0A088GMB0"/>
<reference evidence="2 3" key="1">
    <citation type="journal article" date="2014" name="Genome Announc.">
        <title>Complete Genome Sequences of Fish Pathogenic Weissella ceti Strains WS74 and WS105.</title>
        <authorList>
            <person name="Figueiredo H.C."/>
            <person name="Leal C.A."/>
            <person name="Dorella F.A."/>
            <person name="Carvalho A.F."/>
            <person name="Soares S.C."/>
            <person name="Pereira F.L."/>
            <person name="Azevedo V.A."/>
        </authorList>
    </citation>
    <scope>NUCLEOTIDE SEQUENCE [LARGE SCALE GENOMIC DNA]</scope>
    <source>
        <strain evidence="2 3">WS74</strain>
    </source>
</reference>
<organism evidence="2 3">
    <name type="scientific">Weissella ceti</name>
    <dbReference type="NCBI Taxonomy" id="759620"/>
    <lineage>
        <taxon>Bacteria</taxon>
        <taxon>Bacillati</taxon>
        <taxon>Bacillota</taxon>
        <taxon>Bacilli</taxon>
        <taxon>Lactobacillales</taxon>
        <taxon>Lactobacillaceae</taxon>
        <taxon>Weissella</taxon>
    </lineage>
</organism>
<evidence type="ECO:0000313" key="3">
    <source>
        <dbReference type="Proteomes" id="UP000029079"/>
    </source>
</evidence>
<evidence type="ECO:0000259" key="1">
    <source>
        <dbReference type="Pfam" id="PF20720"/>
    </source>
</evidence>
<reference evidence="3" key="2">
    <citation type="submission" date="2014-08" db="EMBL/GenBank/DDBJ databases">
        <title>Complete genome of Weissella ceti strain WS74 isolated from diseased rainbow trout in Brazil.</title>
        <authorList>
            <person name="Figueiredo H.C.P."/>
            <person name="Leal C.A.G."/>
            <person name="Pereira F.L."/>
            <person name="Soares S.C."/>
            <person name="Dorella F.A."/>
            <person name="Carvalho A.F."/>
            <person name="Azevedo V.A.C."/>
        </authorList>
    </citation>
    <scope>NUCLEOTIDE SEQUENCE [LARGE SCALE GENOMIC DNA]</scope>
    <source>
        <strain evidence="3">WS74</strain>
    </source>
</reference>
<evidence type="ECO:0000313" key="2">
    <source>
        <dbReference type="EMBL" id="AIM63357.2"/>
    </source>
</evidence>
<dbReference type="SUPFAM" id="SSF52540">
    <property type="entry name" value="P-loop containing nucleoside triphosphate hydrolases"/>
    <property type="match status" value="1"/>
</dbReference>
<dbReference type="Gene3D" id="3.40.50.300">
    <property type="entry name" value="P-loop containing nucleotide triphosphate hydrolases"/>
    <property type="match status" value="1"/>
</dbReference>
<feature type="domain" description="Novel STAND NTPase 3" evidence="1">
    <location>
        <begin position="189"/>
        <end position="314"/>
    </location>
</feature>